<feature type="domain" description="HTH cro/C1-type" evidence="2">
    <location>
        <begin position="15"/>
        <end position="69"/>
    </location>
</feature>
<dbReference type="EMBL" id="CP017150">
    <property type="protein sequence ID" value="AOP53448.1"/>
    <property type="molecule type" value="Genomic_DNA"/>
</dbReference>
<evidence type="ECO:0000259" key="2">
    <source>
        <dbReference type="PROSITE" id="PS50943"/>
    </source>
</evidence>
<dbReference type="SUPFAM" id="SSF47413">
    <property type="entry name" value="lambda repressor-like DNA-binding domains"/>
    <property type="match status" value="1"/>
</dbReference>
<dbReference type="Pfam" id="PF01381">
    <property type="entry name" value="HTH_3"/>
    <property type="match status" value="1"/>
</dbReference>
<dbReference type="OrthoDB" id="7428772at2"/>
<dbReference type="Proteomes" id="UP000234327">
    <property type="component" value="Unassembled WGS sequence"/>
</dbReference>
<accession>A0A2A3ZNP6</accession>
<evidence type="ECO:0000313" key="10">
    <source>
        <dbReference type="Proteomes" id="UP000282731"/>
    </source>
</evidence>
<dbReference type="PROSITE" id="PS50943">
    <property type="entry name" value="HTH_CROC1"/>
    <property type="match status" value="1"/>
</dbReference>
<dbReference type="AlphaFoldDB" id="A0A1D7W464"/>
<dbReference type="InterPro" id="IPR050807">
    <property type="entry name" value="TransReg_Diox_bact_type"/>
</dbReference>
<dbReference type="KEGG" id="blin:BLSMQ_1738"/>
<reference evidence="6 9" key="4">
    <citation type="submission" date="2017-03" db="EMBL/GenBank/DDBJ databases">
        <authorList>
            <person name="Afonso C.L."/>
            <person name="Miller P.J."/>
            <person name="Scott M.A."/>
            <person name="Spackman E."/>
            <person name="Goraichik I."/>
            <person name="Dimitrov K.M."/>
            <person name="Suarez D.L."/>
            <person name="Swayne D.E."/>
        </authorList>
    </citation>
    <scope>NUCLEOTIDE SEQUENCE [LARGE SCALE GENOMIC DNA]</scope>
    <source>
        <strain evidence="6">6</strain>
        <strain evidence="9">6(3)</strain>
    </source>
</reference>
<protein>
    <submittedName>
        <fullName evidence="6">DNA-binding transcriptional regulator, XRE-family HTH domain</fullName>
    </submittedName>
    <submittedName>
        <fullName evidence="3">Putative transcriptional regulator</fullName>
    </submittedName>
    <submittedName>
        <fullName evidence="4">XRE family transcriptional regulator</fullName>
    </submittedName>
</protein>
<accession>A0A1D7W464</accession>
<evidence type="ECO:0000313" key="5">
    <source>
        <dbReference type="EMBL" id="PCC53612.1"/>
    </source>
</evidence>
<dbReference type="GO" id="GO:0003677">
    <property type="term" value="F:DNA binding"/>
    <property type="evidence" value="ECO:0007669"/>
    <property type="project" value="UniProtKB-KW"/>
</dbReference>
<dbReference type="SMART" id="SM00530">
    <property type="entry name" value="HTH_XRE"/>
    <property type="match status" value="1"/>
</dbReference>
<evidence type="ECO:0000313" key="3">
    <source>
        <dbReference type="EMBL" id="AOP53448.1"/>
    </source>
</evidence>
<dbReference type="Proteomes" id="UP000282731">
    <property type="component" value="Chromosome"/>
</dbReference>
<keyword evidence="1 6" id="KW-0238">DNA-binding</keyword>
<gene>
    <name evidence="6" type="ORF">BAURA63_02440</name>
    <name evidence="3" type="ORF">BLSMQ_1738</name>
    <name evidence="5" type="ORF">CIK59_10010</name>
    <name evidence="4" type="ORF">CXR27_09140</name>
</gene>
<evidence type="ECO:0000313" key="8">
    <source>
        <dbReference type="Proteomes" id="UP000217881"/>
    </source>
</evidence>
<dbReference type="CDD" id="cd00093">
    <property type="entry name" value="HTH_XRE"/>
    <property type="match status" value="1"/>
</dbReference>
<dbReference type="InterPro" id="IPR010982">
    <property type="entry name" value="Lambda_DNA-bd_dom_sf"/>
</dbReference>
<dbReference type="GO" id="GO:0003700">
    <property type="term" value="F:DNA-binding transcription factor activity"/>
    <property type="evidence" value="ECO:0007669"/>
    <property type="project" value="TreeGrafter"/>
</dbReference>
<dbReference type="GO" id="GO:0005829">
    <property type="term" value="C:cytosol"/>
    <property type="evidence" value="ECO:0007669"/>
    <property type="project" value="TreeGrafter"/>
</dbReference>
<evidence type="ECO:0000256" key="1">
    <source>
        <dbReference type="ARBA" id="ARBA00023125"/>
    </source>
</evidence>
<reference evidence="4 10" key="5">
    <citation type="submission" date="2017-12" db="EMBL/GenBank/DDBJ databases">
        <authorList>
            <person name="Levesque S."/>
        </authorList>
    </citation>
    <scope>NUCLEOTIDE SEQUENCE [LARGE SCALE GENOMIC DNA]</scope>
    <source>
        <strain evidence="4 10">SMQ-1420</strain>
    </source>
</reference>
<dbReference type="EMBL" id="CP025334">
    <property type="protein sequence ID" value="AZT97146.1"/>
    <property type="molecule type" value="Genomic_DNA"/>
</dbReference>
<dbReference type="EMBL" id="NRHA01000012">
    <property type="protein sequence ID" value="PCC53612.1"/>
    <property type="molecule type" value="Genomic_DNA"/>
</dbReference>
<dbReference type="GeneID" id="60906103"/>
<sequence length="90" mass="9644">MPAPTPDLRALGVEVAHQRKERGWSIDRLAEATGVHRKTIIEIEAGRVAARISTLHGIAHALGVPLPDLVAPVCARHPKAVGRPTPLVEK</sequence>
<accession>A0A2H1JNZ0</accession>
<dbReference type="Proteomes" id="UP000217881">
    <property type="component" value="Unassembled WGS sequence"/>
</dbReference>
<evidence type="ECO:0000313" key="9">
    <source>
        <dbReference type="Proteomes" id="UP000234327"/>
    </source>
</evidence>
<evidence type="ECO:0000313" key="7">
    <source>
        <dbReference type="Proteomes" id="UP000094793"/>
    </source>
</evidence>
<dbReference type="PANTHER" id="PTHR46797">
    <property type="entry name" value="HTH-TYPE TRANSCRIPTIONAL REGULATOR"/>
    <property type="match status" value="1"/>
</dbReference>
<evidence type="ECO:0000313" key="4">
    <source>
        <dbReference type="EMBL" id="AZT97146.1"/>
    </source>
</evidence>
<dbReference type="Gene3D" id="1.10.260.40">
    <property type="entry name" value="lambda repressor-like DNA-binding domains"/>
    <property type="match status" value="1"/>
</dbReference>
<reference evidence="7" key="2">
    <citation type="submission" date="2016-09" db="EMBL/GenBank/DDBJ databases">
        <title>Complete Genome Sequence of Brevibacterium linens SMQ-1335.</title>
        <authorList>
            <person name="de Melo A.G."/>
            <person name="Labrie S.J."/>
            <person name="Dumaresq J."/>
            <person name="Roberts R.J."/>
            <person name="Tremblay D.M."/>
            <person name="Moineau S."/>
        </authorList>
    </citation>
    <scope>NUCLEOTIDE SEQUENCE [LARGE SCALE GENOMIC DNA]</scope>
    <source>
        <strain evidence="7">SMQ-1335</strain>
    </source>
</reference>
<reference evidence="4 10" key="6">
    <citation type="submission" date="2019-01" db="EMBL/GenBank/DDBJ databases">
        <title>Comparative genomic analysis of Brevibacterium aurantiacum sheds light on its evolution and its adaptation to smear-ripened cheeses.</title>
        <authorList>
            <person name="Moineau S."/>
        </authorList>
    </citation>
    <scope>NUCLEOTIDE SEQUENCE [LARGE SCALE GENOMIC DNA]</scope>
    <source>
        <strain evidence="4 10">SMQ-1420</strain>
    </source>
</reference>
<reference evidence="5 8" key="3">
    <citation type="journal article" date="2017" name="Elife">
        <title>Extensive horizontal gene transfer in cheese-associated bacteria.</title>
        <authorList>
            <person name="Bonham K.S."/>
            <person name="Wolfe B.E."/>
            <person name="Dutton R.J."/>
        </authorList>
    </citation>
    <scope>NUCLEOTIDE SEQUENCE [LARGE SCALE GENOMIC DNA]</scope>
    <source>
        <strain evidence="5 8">738_8</strain>
    </source>
</reference>
<dbReference type="PANTHER" id="PTHR46797:SF1">
    <property type="entry name" value="METHYLPHOSPHONATE SYNTHASE"/>
    <property type="match status" value="1"/>
</dbReference>
<dbReference type="EMBL" id="FXYZ01000010">
    <property type="protein sequence ID" value="SMX88792.1"/>
    <property type="molecule type" value="Genomic_DNA"/>
</dbReference>
<evidence type="ECO:0000313" key="6">
    <source>
        <dbReference type="EMBL" id="SMX88792.1"/>
    </source>
</evidence>
<proteinExistence type="predicted"/>
<organism evidence="3 7">
    <name type="scientific">Brevibacterium aurantiacum</name>
    <dbReference type="NCBI Taxonomy" id="273384"/>
    <lineage>
        <taxon>Bacteria</taxon>
        <taxon>Bacillati</taxon>
        <taxon>Actinomycetota</taxon>
        <taxon>Actinomycetes</taxon>
        <taxon>Micrococcales</taxon>
        <taxon>Brevibacteriaceae</taxon>
        <taxon>Brevibacterium</taxon>
    </lineage>
</organism>
<name>A0A1D7W464_BREAU</name>
<dbReference type="InterPro" id="IPR001387">
    <property type="entry name" value="Cro/C1-type_HTH"/>
</dbReference>
<dbReference type="PATRIC" id="fig|1703.10.peg.1784"/>
<dbReference type="Proteomes" id="UP000094793">
    <property type="component" value="Chromosome"/>
</dbReference>
<dbReference type="RefSeq" id="WP_069600038.1">
    <property type="nucleotide sequence ID" value="NZ_CP017150.1"/>
</dbReference>
<reference evidence="3" key="1">
    <citation type="submission" date="2016-09" db="EMBL/GenBank/DDBJ databases">
        <title>Complete Genome Sequence of Brevibacterium aurantiacum SMQ-1335.</title>
        <authorList>
            <person name="de Melo A.G."/>
            <person name="Labrie S.J."/>
            <person name="Dumaresq J."/>
            <person name="Roberts R.J."/>
            <person name="Tremblay D.M."/>
            <person name="Moineau S."/>
        </authorList>
    </citation>
    <scope>NUCLEOTIDE SEQUENCE</scope>
    <source>
        <strain evidence="3">SMQ-1335</strain>
    </source>
</reference>